<evidence type="ECO:0000256" key="10">
    <source>
        <dbReference type="ARBA" id="ARBA00023125"/>
    </source>
</evidence>
<keyword evidence="16" id="KW-1185">Reference proteome</keyword>
<keyword evidence="5 14" id="KW-0963">Cytoplasm</keyword>
<dbReference type="OrthoDB" id="8659436at2"/>
<sequence length="143" mass="16344">MDAKTLKKAGLKVTAPRLKVMEILEQAEDHHLSAETIYRRLLEADEEIGLATVYRVLTQFEQVGLVNRRHFEGTQAVFELERGGHHDHIVCVKCGHVEEFADPMIEQRQRDIAGQMGFDIKQRALTIYGDCSQESCPHDEQNK</sequence>
<evidence type="ECO:0000256" key="11">
    <source>
        <dbReference type="ARBA" id="ARBA00023163"/>
    </source>
</evidence>
<comment type="cofactor">
    <cofactor evidence="13">
        <name>Mn(2+)</name>
        <dbReference type="ChEBI" id="CHEBI:29035"/>
    </cofactor>
    <cofactor evidence="13">
        <name>Fe(2+)</name>
        <dbReference type="ChEBI" id="CHEBI:29033"/>
    </cofactor>
    <text evidence="13">Binds 1 Mn(2+) or Fe(2+) ion per subunit.</text>
</comment>
<reference evidence="15 16" key="1">
    <citation type="submission" date="2017-01" db="EMBL/GenBank/DDBJ databases">
        <authorList>
            <person name="Mah S.A."/>
            <person name="Swanson W.J."/>
            <person name="Moy G.W."/>
            <person name="Vacquier V.D."/>
        </authorList>
    </citation>
    <scope>NUCLEOTIDE SEQUENCE [LARGE SCALE GENOMIC DNA]</scope>
    <source>
        <strain evidence="15 16">M9</strain>
    </source>
</reference>
<evidence type="ECO:0000256" key="2">
    <source>
        <dbReference type="ARBA" id="ARBA00007957"/>
    </source>
</evidence>
<dbReference type="EMBL" id="FTPK01000001">
    <property type="protein sequence ID" value="SIT66289.1"/>
    <property type="molecule type" value="Genomic_DNA"/>
</dbReference>
<dbReference type="GO" id="GO:0000976">
    <property type="term" value="F:transcription cis-regulatory region binding"/>
    <property type="evidence" value="ECO:0007669"/>
    <property type="project" value="TreeGrafter"/>
</dbReference>
<dbReference type="InterPro" id="IPR036388">
    <property type="entry name" value="WH-like_DNA-bd_sf"/>
</dbReference>
<feature type="binding site" evidence="13">
    <location>
        <position position="85"/>
    </location>
    <ligand>
        <name>Fe cation</name>
        <dbReference type="ChEBI" id="CHEBI:24875"/>
    </ligand>
</feature>
<evidence type="ECO:0000256" key="6">
    <source>
        <dbReference type="ARBA" id="ARBA00022491"/>
    </source>
</evidence>
<dbReference type="GO" id="GO:0003700">
    <property type="term" value="F:DNA-binding transcription factor activity"/>
    <property type="evidence" value="ECO:0007669"/>
    <property type="project" value="UniProtKB-UniRule"/>
</dbReference>
<dbReference type="Gene3D" id="3.30.1490.190">
    <property type="match status" value="1"/>
</dbReference>
<dbReference type="GO" id="GO:1900705">
    <property type="term" value="P:negative regulation of siderophore biosynthetic process"/>
    <property type="evidence" value="ECO:0007669"/>
    <property type="project" value="TreeGrafter"/>
</dbReference>
<dbReference type="PANTHER" id="PTHR33202:SF2">
    <property type="entry name" value="FERRIC UPTAKE REGULATION PROTEIN"/>
    <property type="match status" value="1"/>
</dbReference>
<evidence type="ECO:0000256" key="9">
    <source>
        <dbReference type="ARBA" id="ARBA00023015"/>
    </source>
</evidence>
<evidence type="ECO:0000256" key="1">
    <source>
        <dbReference type="ARBA" id="ARBA00004496"/>
    </source>
</evidence>
<dbReference type="GO" id="GO:0005829">
    <property type="term" value="C:cytosol"/>
    <property type="evidence" value="ECO:0007669"/>
    <property type="project" value="TreeGrafter"/>
</dbReference>
<evidence type="ECO:0000256" key="8">
    <source>
        <dbReference type="ARBA" id="ARBA00022833"/>
    </source>
</evidence>
<feature type="binding site" evidence="13">
    <location>
        <position position="87"/>
    </location>
    <ligand>
        <name>Fe cation</name>
        <dbReference type="ChEBI" id="CHEBI:24875"/>
    </ligand>
</feature>
<keyword evidence="13 14" id="KW-0408">Iron</keyword>
<feature type="binding site" evidence="12">
    <location>
        <position position="94"/>
    </location>
    <ligand>
        <name>Zn(2+)</name>
        <dbReference type="ChEBI" id="CHEBI:29105"/>
    </ligand>
</feature>
<evidence type="ECO:0000256" key="3">
    <source>
        <dbReference type="ARBA" id="ARBA00011738"/>
    </source>
</evidence>
<keyword evidence="9 14" id="KW-0805">Transcription regulation</keyword>
<gene>
    <name evidence="14" type="primary">fur</name>
    <name evidence="15" type="ORF">SAMN05216526_0543</name>
</gene>
<evidence type="ECO:0000256" key="14">
    <source>
        <dbReference type="RuleBase" id="RU364037"/>
    </source>
</evidence>
<comment type="similarity">
    <text evidence="2 14">Belongs to the Fur family.</text>
</comment>
<dbReference type="NCBIfam" id="NF006999">
    <property type="entry name" value="PRK09462.1"/>
    <property type="match status" value="1"/>
</dbReference>
<organism evidence="15 16">
    <name type="scientific">Ectothiorhodosinus mongolicus</name>
    <dbReference type="NCBI Taxonomy" id="233100"/>
    <lineage>
        <taxon>Bacteria</taxon>
        <taxon>Pseudomonadati</taxon>
        <taxon>Pseudomonadota</taxon>
        <taxon>Gammaproteobacteria</taxon>
        <taxon>Chromatiales</taxon>
        <taxon>Ectothiorhodospiraceae</taxon>
        <taxon>Ectothiorhodosinus</taxon>
    </lineage>
</organism>
<dbReference type="STRING" id="233100.SAMN05216526_0543"/>
<dbReference type="RefSeq" id="WP_076754702.1">
    <property type="nucleotide sequence ID" value="NZ_CP023018.1"/>
</dbReference>
<comment type="subcellular location">
    <subcellularLocation>
        <location evidence="1 14">Cytoplasm</location>
    </subcellularLocation>
</comment>
<evidence type="ECO:0000256" key="12">
    <source>
        <dbReference type="PIRSR" id="PIRSR602481-1"/>
    </source>
</evidence>
<dbReference type="SUPFAM" id="SSF46785">
    <property type="entry name" value="Winged helix' DNA-binding domain"/>
    <property type="match status" value="1"/>
</dbReference>
<accession>A0A1R3VNT0</accession>
<name>A0A1R3VNT0_9GAMM</name>
<keyword evidence="6 14" id="KW-0678">Repressor</keyword>
<dbReference type="FunFam" id="1.10.10.10:FF:000007">
    <property type="entry name" value="Ferric uptake regulation protein"/>
    <property type="match status" value="1"/>
</dbReference>
<evidence type="ECO:0000256" key="13">
    <source>
        <dbReference type="PIRSR" id="PIRSR602481-2"/>
    </source>
</evidence>
<evidence type="ECO:0000313" key="15">
    <source>
        <dbReference type="EMBL" id="SIT66289.1"/>
    </source>
</evidence>
<dbReference type="Pfam" id="PF01475">
    <property type="entry name" value="FUR"/>
    <property type="match status" value="1"/>
</dbReference>
<evidence type="ECO:0000256" key="7">
    <source>
        <dbReference type="ARBA" id="ARBA00022723"/>
    </source>
</evidence>
<evidence type="ECO:0000313" key="16">
    <source>
        <dbReference type="Proteomes" id="UP000223759"/>
    </source>
</evidence>
<proteinExistence type="inferred from homology"/>
<keyword evidence="11 14" id="KW-0804">Transcription</keyword>
<evidence type="ECO:0000256" key="4">
    <source>
        <dbReference type="ARBA" id="ARBA00020910"/>
    </source>
</evidence>
<feature type="binding site" evidence="12">
    <location>
        <position position="91"/>
    </location>
    <ligand>
        <name>Zn(2+)</name>
        <dbReference type="ChEBI" id="CHEBI:29105"/>
    </ligand>
</feature>
<keyword evidence="7 12" id="KW-0479">Metal-binding</keyword>
<dbReference type="AlphaFoldDB" id="A0A1R3VNT0"/>
<dbReference type="GO" id="GO:0008270">
    <property type="term" value="F:zinc ion binding"/>
    <property type="evidence" value="ECO:0007669"/>
    <property type="project" value="TreeGrafter"/>
</dbReference>
<feature type="binding site" evidence="13">
    <location>
        <position position="106"/>
    </location>
    <ligand>
        <name>Fe cation</name>
        <dbReference type="ChEBI" id="CHEBI:24875"/>
    </ligand>
</feature>
<dbReference type="Gene3D" id="1.10.10.10">
    <property type="entry name" value="Winged helix-like DNA-binding domain superfamily/Winged helix DNA-binding domain"/>
    <property type="match status" value="1"/>
</dbReference>
<feature type="binding site" evidence="12">
    <location>
        <position position="131"/>
    </location>
    <ligand>
        <name>Zn(2+)</name>
        <dbReference type="ChEBI" id="CHEBI:29105"/>
    </ligand>
</feature>
<dbReference type="InterPro" id="IPR002481">
    <property type="entry name" value="FUR"/>
</dbReference>
<comment type="cofactor">
    <cofactor evidence="12">
        <name>Zn(2+)</name>
        <dbReference type="ChEBI" id="CHEBI:29105"/>
    </cofactor>
    <text evidence="12">Binds 1 zinc ion per subunit.</text>
</comment>
<keyword evidence="10 14" id="KW-0238">DNA-binding</keyword>
<dbReference type="PANTHER" id="PTHR33202">
    <property type="entry name" value="ZINC UPTAKE REGULATION PROTEIN"/>
    <property type="match status" value="1"/>
</dbReference>
<dbReference type="CDD" id="cd07153">
    <property type="entry name" value="Fur_like"/>
    <property type="match status" value="1"/>
</dbReference>
<dbReference type="GO" id="GO:0045892">
    <property type="term" value="P:negative regulation of DNA-templated transcription"/>
    <property type="evidence" value="ECO:0007669"/>
    <property type="project" value="TreeGrafter"/>
</dbReference>
<dbReference type="InterPro" id="IPR043135">
    <property type="entry name" value="Fur_C"/>
</dbReference>
<dbReference type="Proteomes" id="UP000223759">
    <property type="component" value="Unassembled WGS sequence"/>
</dbReference>
<comment type="subunit">
    <text evidence="3 14">Homodimer.</text>
</comment>
<evidence type="ECO:0000256" key="5">
    <source>
        <dbReference type="ARBA" id="ARBA00022490"/>
    </source>
</evidence>
<protein>
    <recommendedName>
        <fullName evidence="4 14">Ferric uptake regulation protein</fullName>
    </recommendedName>
</protein>
<dbReference type="InterPro" id="IPR036390">
    <property type="entry name" value="WH_DNA-bd_sf"/>
</dbReference>
<keyword evidence="8 12" id="KW-0862">Zinc</keyword>